<comment type="similarity">
    <text evidence="1">Belongs to the oligoribonuclease family.</text>
</comment>
<dbReference type="SUPFAM" id="SSF53098">
    <property type="entry name" value="Ribonuclease H-like"/>
    <property type="match status" value="1"/>
</dbReference>
<comment type="caution">
    <text evidence="6">The sequence shown here is derived from an EMBL/GenBank/DDBJ whole genome shotgun (WGS) entry which is preliminary data.</text>
</comment>
<dbReference type="InterPro" id="IPR036397">
    <property type="entry name" value="RNaseH_sf"/>
</dbReference>
<dbReference type="InterPro" id="IPR022894">
    <property type="entry name" value="Oligoribonuclease"/>
</dbReference>
<dbReference type="NCBIfam" id="NF003765">
    <property type="entry name" value="PRK05359.1"/>
    <property type="match status" value="1"/>
</dbReference>
<evidence type="ECO:0000259" key="5">
    <source>
        <dbReference type="SMART" id="SM00479"/>
    </source>
</evidence>
<evidence type="ECO:0000256" key="3">
    <source>
        <dbReference type="ARBA" id="ARBA00022801"/>
    </source>
</evidence>
<keyword evidence="3 6" id="KW-0378">Hydrolase</keyword>
<feature type="domain" description="Exonuclease" evidence="5">
    <location>
        <begin position="9"/>
        <end position="183"/>
    </location>
</feature>
<reference evidence="7" key="1">
    <citation type="journal article" date="2019" name="Int. J. Syst. Evol. Microbiol.">
        <title>The Global Catalogue of Microorganisms (GCM) 10K type strain sequencing project: providing services to taxonomists for standard genome sequencing and annotation.</title>
        <authorList>
            <consortium name="The Broad Institute Genomics Platform"/>
            <consortium name="The Broad Institute Genome Sequencing Center for Infectious Disease"/>
            <person name="Wu L."/>
            <person name="Ma J."/>
        </authorList>
    </citation>
    <scope>NUCLEOTIDE SEQUENCE [LARGE SCALE GENOMIC DNA]</scope>
    <source>
        <strain evidence="7">NCAIM B.02333</strain>
    </source>
</reference>
<evidence type="ECO:0000256" key="4">
    <source>
        <dbReference type="ARBA" id="ARBA00022839"/>
    </source>
</evidence>
<evidence type="ECO:0000313" key="6">
    <source>
        <dbReference type="EMBL" id="MFC3690058.1"/>
    </source>
</evidence>
<dbReference type="GO" id="GO:0016787">
    <property type="term" value="F:hydrolase activity"/>
    <property type="evidence" value="ECO:0007669"/>
    <property type="project" value="UniProtKB-KW"/>
</dbReference>
<dbReference type="PANTHER" id="PTHR11046:SF0">
    <property type="entry name" value="OLIGORIBONUCLEASE, MITOCHONDRIAL"/>
    <property type="match status" value="1"/>
</dbReference>
<dbReference type="Proteomes" id="UP001595685">
    <property type="component" value="Unassembled WGS sequence"/>
</dbReference>
<keyword evidence="7" id="KW-1185">Reference proteome</keyword>
<dbReference type="RefSeq" id="WP_340294882.1">
    <property type="nucleotide sequence ID" value="NZ_JBBEOI010000188.1"/>
</dbReference>
<dbReference type="EMBL" id="JBHRWW010000015">
    <property type="protein sequence ID" value="MFC3690058.1"/>
    <property type="molecule type" value="Genomic_DNA"/>
</dbReference>
<gene>
    <name evidence="6" type="primary">orn</name>
    <name evidence="6" type="ORF">ACFOLH_17060</name>
</gene>
<dbReference type="Gene3D" id="3.30.420.10">
    <property type="entry name" value="Ribonuclease H-like superfamily/Ribonuclease H"/>
    <property type="match status" value="1"/>
</dbReference>
<sequence length="218" mass="23517">MSNTGSKDRLVWVDCEMTGLSVVDDALVEIAVLVTDGDLTVLGEGVDVVIRPPAGSLEQMREVVRTMHTSSGLLDVLDAGTTLEDAEAQVMAYVTQWVPDAGRAPLAGSTIGTDRGFIARDMPAFDAHLHYRVVDVSSIKELVKRWYPRVHFNSPAKHGGHRAMADILESIAELRFYREAVFVPLPGPDSDATKVIAARHELPAGTVPSWAPGLAAHP</sequence>
<dbReference type="Pfam" id="PF00929">
    <property type="entry name" value="RNase_T"/>
    <property type="match status" value="1"/>
</dbReference>
<dbReference type="InterPro" id="IPR013520">
    <property type="entry name" value="Ribonucl_H"/>
</dbReference>
<evidence type="ECO:0000256" key="2">
    <source>
        <dbReference type="ARBA" id="ARBA00022722"/>
    </source>
</evidence>
<dbReference type="EC" id="3.1.-.-" evidence="6"/>
<dbReference type="CDD" id="cd06135">
    <property type="entry name" value="Orn"/>
    <property type="match status" value="1"/>
</dbReference>
<name>A0ABV7WNB5_9MICO</name>
<keyword evidence="2" id="KW-0540">Nuclease</keyword>
<accession>A0ABV7WNB5</accession>
<dbReference type="InterPro" id="IPR012337">
    <property type="entry name" value="RNaseH-like_sf"/>
</dbReference>
<keyword evidence="4" id="KW-0269">Exonuclease</keyword>
<evidence type="ECO:0000313" key="7">
    <source>
        <dbReference type="Proteomes" id="UP001595685"/>
    </source>
</evidence>
<proteinExistence type="inferred from homology"/>
<organism evidence="6 7">
    <name type="scientific">Aquipuribacter hungaricus</name>
    <dbReference type="NCBI Taxonomy" id="545624"/>
    <lineage>
        <taxon>Bacteria</taxon>
        <taxon>Bacillati</taxon>
        <taxon>Actinomycetota</taxon>
        <taxon>Actinomycetes</taxon>
        <taxon>Micrococcales</taxon>
        <taxon>Intrasporangiaceae</taxon>
        <taxon>Aquipuribacter</taxon>
    </lineage>
</organism>
<evidence type="ECO:0000256" key="1">
    <source>
        <dbReference type="ARBA" id="ARBA00009921"/>
    </source>
</evidence>
<dbReference type="SMART" id="SM00479">
    <property type="entry name" value="EXOIII"/>
    <property type="match status" value="1"/>
</dbReference>
<protein>
    <submittedName>
        <fullName evidence="6">Oligoribonuclease</fullName>
        <ecNumber evidence="6">3.1.-.-</ecNumber>
    </submittedName>
</protein>
<dbReference type="PANTHER" id="PTHR11046">
    <property type="entry name" value="OLIGORIBONUCLEASE, MITOCHONDRIAL"/>
    <property type="match status" value="1"/>
</dbReference>